<dbReference type="AlphaFoldDB" id="A0A8J3L0Y4"/>
<feature type="domain" description="Immunity MXAN-0049 protein" evidence="1">
    <location>
        <begin position="26"/>
        <end position="177"/>
    </location>
</feature>
<dbReference type="Pfam" id="PF07791">
    <property type="entry name" value="Imm11"/>
    <property type="match status" value="1"/>
</dbReference>
<name>A0A8J3L0Y4_9ACTN</name>
<accession>A0A8J3L0Y4</accession>
<organism evidence="2 3">
    <name type="scientific">Catellatospora methionotrophica</name>
    <dbReference type="NCBI Taxonomy" id="121620"/>
    <lineage>
        <taxon>Bacteria</taxon>
        <taxon>Bacillati</taxon>
        <taxon>Actinomycetota</taxon>
        <taxon>Actinomycetes</taxon>
        <taxon>Micromonosporales</taxon>
        <taxon>Micromonosporaceae</taxon>
        <taxon>Catellatospora</taxon>
    </lineage>
</organism>
<dbReference type="Proteomes" id="UP000660339">
    <property type="component" value="Unassembled WGS sequence"/>
</dbReference>
<gene>
    <name evidence="2" type="ORF">Cme02nite_08840</name>
</gene>
<evidence type="ECO:0000259" key="1">
    <source>
        <dbReference type="Pfam" id="PF07791"/>
    </source>
</evidence>
<sequence length="182" mass="20415">MAYITRLDVDAYGSLDAPDDVWPRDVTQHNWMSGDRYPQIEGTIPFSWEPGDKRQTPDAFWYPQMRDWVLSGSAYQAMTGVASQDLHLIARGALDGNPLYLVQAPTVLDVIDRERSIIDRYPTYEILRFPVLPRSAAPLVAERIFRVPGSATIIVIGEAVRQAIEDSASTGFNFVPVEWSDG</sequence>
<protein>
    <recommendedName>
        <fullName evidence="1">Immunity MXAN-0049 protein domain-containing protein</fullName>
    </recommendedName>
</protein>
<dbReference type="EMBL" id="BONJ01000002">
    <property type="protein sequence ID" value="GIG12552.1"/>
    <property type="molecule type" value="Genomic_DNA"/>
</dbReference>
<dbReference type="InterPro" id="IPR012433">
    <property type="entry name" value="Imm11"/>
</dbReference>
<evidence type="ECO:0000313" key="3">
    <source>
        <dbReference type="Proteomes" id="UP000660339"/>
    </source>
</evidence>
<reference evidence="2" key="1">
    <citation type="submission" date="2021-01" db="EMBL/GenBank/DDBJ databases">
        <title>Whole genome shotgun sequence of Catellatospora methionotrophica NBRC 14553.</title>
        <authorList>
            <person name="Komaki H."/>
            <person name="Tamura T."/>
        </authorList>
    </citation>
    <scope>NUCLEOTIDE SEQUENCE</scope>
    <source>
        <strain evidence="2">NBRC 14553</strain>
    </source>
</reference>
<comment type="caution">
    <text evidence="2">The sequence shown here is derived from an EMBL/GenBank/DDBJ whole genome shotgun (WGS) entry which is preliminary data.</text>
</comment>
<proteinExistence type="predicted"/>
<keyword evidence="3" id="KW-1185">Reference proteome</keyword>
<evidence type="ECO:0000313" key="2">
    <source>
        <dbReference type="EMBL" id="GIG12552.1"/>
    </source>
</evidence>
<dbReference type="RefSeq" id="WP_166384732.1">
    <property type="nucleotide sequence ID" value="NZ_BAAATT010000029.1"/>
</dbReference>